<evidence type="ECO:0000259" key="3">
    <source>
        <dbReference type="Pfam" id="PF07635"/>
    </source>
</evidence>
<dbReference type="AlphaFoldDB" id="A0AAU7CJP1"/>
<sequence>MPVSIQHHPTLNRALVLLGLLSWLALRPATAGRAEEPIRFAREIAPILADKCYPCHGPDPGTRKAKLRLDRREDALADRDGSTAFVPGNVDESEAFQRMIAEADDERMPPPKTGKTLSKHELELIRRWIEQGAKWETHWSFVPPTRPTLPTVDGPWPRNAIDHFVLDRLRKVKDPLEPSPEAARRTLIRRLSLDLIGLPPTSAEVDAYVSDQAPNAHEKAVDRLLRSEHFGERVAMEWLDAARYSDTDGYQGDANRTNWPWRDWVVSAFNRNMPFDQFTIEQFAGDLLPNASPEQTLATGFHRNHMTNGEGGRDPEESRVDYVIDRINTAGTVWLGLTVGCAQCHSHKFDPIEHADYYRLSAFFNSIDEDGRAGTNAKPYLTYESPFVPRAIAEAKQTLADRKRRESAVRQAAEPAFRDWLAQRVEETSQGFQAWRPFMATTLETIEGTTLTQEPDGVIRASDRNPKHEDYRVIGAVRLPRVTGFRLEVLPDPAHTYGGLSRSKTGHFILTDIKVQVQRPETAQIREIVVETALADASADPKTNGGYGDVQHTLDDDPRNGWTALGSDPKQARVAVFALAEPLVLEAGEELVLELRQRSTQGEHNIGRFRLSLTDQPGQAVRSLDPAPLEQLAAARPTDLATLDSKLRARLFDQFLVDHPPHAEARVALDRATEHLREMEQAAKTKVMVLAERAKPRETHILLRGVWDKKGEPVSPDVPEILAPWPEGEAKTRLGLARWLVSRQNPLTARVAVNRFWQMLFGVGLVRTPEDFGRQGEPPTHPELLDWLAVEFMESGWDVRHIVRLMATSATYRQASEVSETLRTLDPENRRLARGARFRLPSWMIRDAALQASGLLNPAIGGPPVRPYQPAGVWEEISMGRNRYEPSEGADQYRRTLYAFWRRSAAPSFLFDSAQRRVCEVRTPRTNTPLQALTLLNDLTYVEAARVLAERTLNAATDERGRLDELTSRVLSRPTSERERAVLQREFERARAYYREHRDEAVRWVSHGQSSVSKDHDAADLAAYAVVANLIFNLDEAITRE</sequence>
<feature type="domain" description="DUF1553" evidence="2">
    <location>
        <begin position="732"/>
        <end position="985"/>
    </location>
</feature>
<proteinExistence type="predicted"/>
<gene>
    <name evidence="4" type="ORF">V5E97_04335</name>
</gene>
<dbReference type="Pfam" id="PF07587">
    <property type="entry name" value="PSD1"/>
    <property type="match status" value="1"/>
</dbReference>
<evidence type="ECO:0000259" key="2">
    <source>
        <dbReference type="Pfam" id="PF07587"/>
    </source>
</evidence>
<dbReference type="PANTHER" id="PTHR35889:SF3">
    <property type="entry name" value="F-BOX DOMAIN-CONTAINING PROTEIN"/>
    <property type="match status" value="1"/>
</dbReference>
<protein>
    <submittedName>
        <fullName evidence="4">PSD1 and planctomycete cytochrome C domain-containing protein</fullName>
    </submittedName>
</protein>
<evidence type="ECO:0000259" key="1">
    <source>
        <dbReference type="Pfam" id="PF07583"/>
    </source>
</evidence>
<dbReference type="Pfam" id="PF07583">
    <property type="entry name" value="PSCyt2"/>
    <property type="match status" value="1"/>
</dbReference>
<feature type="domain" description="DUF1549" evidence="1">
    <location>
        <begin position="161"/>
        <end position="368"/>
    </location>
</feature>
<evidence type="ECO:0000313" key="4">
    <source>
        <dbReference type="EMBL" id="XBH05255.1"/>
    </source>
</evidence>
<dbReference type="Pfam" id="PF07635">
    <property type="entry name" value="PSCyt1"/>
    <property type="match status" value="1"/>
</dbReference>
<accession>A0AAU7CJP1</accession>
<dbReference type="PANTHER" id="PTHR35889">
    <property type="entry name" value="CYCLOINULO-OLIGOSACCHARIDE FRUCTANOTRANSFERASE-RELATED"/>
    <property type="match status" value="1"/>
</dbReference>
<dbReference type="EMBL" id="CP155447">
    <property type="protein sequence ID" value="XBH05255.1"/>
    <property type="molecule type" value="Genomic_DNA"/>
</dbReference>
<reference evidence="4" key="1">
    <citation type="submission" date="2024-05" db="EMBL/GenBank/DDBJ databases">
        <title>Planctomycetes of the genus Singulisphaera possess chitinolytic capabilities.</title>
        <authorList>
            <person name="Ivanova A."/>
        </authorList>
    </citation>
    <scope>NUCLEOTIDE SEQUENCE</scope>
    <source>
        <strain evidence="4">Ch08T</strain>
    </source>
</reference>
<dbReference type="InterPro" id="IPR011429">
    <property type="entry name" value="Cyt_c_Planctomycete-type"/>
</dbReference>
<dbReference type="RefSeq" id="WP_406698063.1">
    <property type="nucleotide sequence ID" value="NZ_CP155447.1"/>
</dbReference>
<dbReference type="InterPro" id="IPR022655">
    <property type="entry name" value="DUF1553"/>
</dbReference>
<dbReference type="InterPro" id="IPR011444">
    <property type="entry name" value="DUF1549"/>
</dbReference>
<name>A0AAU7CJP1_9BACT</name>
<feature type="domain" description="Cytochrome C Planctomycete-type" evidence="3">
    <location>
        <begin position="52"/>
        <end position="111"/>
    </location>
</feature>
<organism evidence="4">
    <name type="scientific">Singulisphaera sp. Ch08</name>
    <dbReference type="NCBI Taxonomy" id="3120278"/>
    <lineage>
        <taxon>Bacteria</taxon>
        <taxon>Pseudomonadati</taxon>
        <taxon>Planctomycetota</taxon>
        <taxon>Planctomycetia</taxon>
        <taxon>Isosphaerales</taxon>
        <taxon>Isosphaeraceae</taxon>
        <taxon>Singulisphaera</taxon>
    </lineage>
</organism>